<dbReference type="EMBL" id="BTGU01000012">
    <property type="protein sequence ID" value="GMN41021.1"/>
    <property type="molecule type" value="Genomic_DNA"/>
</dbReference>
<dbReference type="AlphaFoldDB" id="A0AA88D395"/>
<evidence type="ECO:0000313" key="2">
    <source>
        <dbReference type="EMBL" id="GMN41021.1"/>
    </source>
</evidence>
<protein>
    <submittedName>
        <fullName evidence="2">Uncharacterized protein</fullName>
    </submittedName>
</protein>
<name>A0AA88D395_FICCA</name>
<keyword evidence="1" id="KW-0472">Membrane</keyword>
<keyword evidence="1" id="KW-1133">Transmembrane helix</keyword>
<evidence type="ECO:0000313" key="3">
    <source>
        <dbReference type="Proteomes" id="UP001187192"/>
    </source>
</evidence>
<dbReference type="Gramene" id="FCD_00009813-RA">
    <property type="protein sequence ID" value="FCD_00009813-RA:cds"/>
    <property type="gene ID" value="FCD_00009813"/>
</dbReference>
<reference evidence="2" key="1">
    <citation type="submission" date="2023-07" db="EMBL/GenBank/DDBJ databases">
        <title>draft genome sequence of fig (Ficus carica).</title>
        <authorList>
            <person name="Takahashi T."/>
            <person name="Nishimura K."/>
        </authorList>
    </citation>
    <scope>NUCLEOTIDE SEQUENCE</scope>
</reference>
<feature type="transmembrane region" description="Helical" evidence="1">
    <location>
        <begin position="6"/>
        <end position="26"/>
    </location>
</feature>
<sequence length="112" mass="12859">MSETMEVHRISSTGIIHFWLLLLILCKWRSRARGYWVHEVVPIPKLVSLQLLCSIRPFYRLSMNSICSTKCSSVGDSDFSSKIKEIATTEKFVCDHGGKEHGNSNRRAYQLQ</sequence>
<proteinExistence type="predicted"/>
<keyword evidence="1" id="KW-0812">Transmembrane</keyword>
<dbReference type="Proteomes" id="UP001187192">
    <property type="component" value="Unassembled WGS sequence"/>
</dbReference>
<evidence type="ECO:0000256" key="1">
    <source>
        <dbReference type="SAM" id="Phobius"/>
    </source>
</evidence>
<accession>A0AA88D395</accession>
<gene>
    <name evidence="2" type="ORF">TIFTF001_010250</name>
</gene>
<organism evidence="2 3">
    <name type="scientific">Ficus carica</name>
    <name type="common">Common fig</name>
    <dbReference type="NCBI Taxonomy" id="3494"/>
    <lineage>
        <taxon>Eukaryota</taxon>
        <taxon>Viridiplantae</taxon>
        <taxon>Streptophyta</taxon>
        <taxon>Embryophyta</taxon>
        <taxon>Tracheophyta</taxon>
        <taxon>Spermatophyta</taxon>
        <taxon>Magnoliopsida</taxon>
        <taxon>eudicotyledons</taxon>
        <taxon>Gunneridae</taxon>
        <taxon>Pentapetalae</taxon>
        <taxon>rosids</taxon>
        <taxon>fabids</taxon>
        <taxon>Rosales</taxon>
        <taxon>Moraceae</taxon>
        <taxon>Ficeae</taxon>
        <taxon>Ficus</taxon>
    </lineage>
</organism>
<keyword evidence="3" id="KW-1185">Reference proteome</keyword>
<comment type="caution">
    <text evidence="2">The sequence shown here is derived from an EMBL/GenBank/DDBJ whole genome shotgun (WGS) entry which is preliminary data.</text>
</comment>